<dbReference type="EMBL" id="PFEV01000134">
    <property type="protein sequence ID" value="PIV70868.1"/>
    <property type="molecule type" value="Genomic_DNA"/>
</dbReference>
<accession>A0A2M7EJV8</accession>
<evidence type="ECO:0000313" key="3">
    <source>
        <dbReference type="Proteomes" id="UP000228762"/>
    </source>
</evidence>
<reference evidence="3" key="1">
    <citation type="submission" date="2017-09" db="EMBL/GenBank/DDBJ databases">
        <title>Depth-based differentiation of microbial function through sediment-hosted aquifers and enrichment of novel symbionts in the deep terrestrial subsurface.</title>
        <authorList>
            <person name="Probst A.J."/>
            <person name="Ladd B."/>
            <person name="Jarett J.K."/>
            <person name="Geller-Mcgrath D.E."/>
            <person name="Sieber C.M.K."/>
            <person name="Emerson J.B."/>
            <person name="Anantharaman K."/>
            <person name="Thomas B.C."/>
            <person name="Malmstrom R."/>
            <person name="Stieglmeier M."/>
            <person name="Klingl A."/>
            <person name="Woyke T."/>
            <person name="Ryan C.M."/>
            <person name="Banfield J.F."/>
        </authorList>
    </citation>
    <scope>NUCLEOTIDE SEQUENCE [LARGE SCALE GENOMIC DNA]</scope>
</reference>
<keyword evidence="1" id="KW-0812">Transmembrane</keyword>
<evidence type="ECO:0000256" key="1">
    <source>
        <dbReference type="SAM" id="Phobius"/>
    </source>
</evidence>
<dbReference type="AlphaFoldDB" id="A0A2M7EJV8"/>
<gene>
    <name evidence="2" type="ORF">COW57_02875</name>
</gene>
<evidence type="ECO:0000313" key="2">
    <source>
        <dbReference type="EMBL" id="PIV70868.1"/>
    </source>
</evidence>
<feature type="non-terminal residue" evidence="2">
    <location>
        <position position="1"/>
    </location>
</feature>
<keyword evidence="1" id="KW-1133">Transmembrane helix</keyword>
<dbReference type="Proteomes" id="UP000228762">
    <property type="component" value="Unassembled WGS sequence"/>
</dbReference>
<proteinExistence type="predicted"/>
<protein>
    <submittedName>
        <fullName evidence="2">Uncharacterized protein</fullName>
    </submittedName>
</protein>
<name>A0A2M7EJV8_9BACT</name>
<feature type="non-terminal residue" evidence="2">
    <location>
        <position position="72"/>
    </location>
</feature>
<organism evidence="2 3">
    <name type="scientific">Candidatus Roizmanbacteria bacterium CG17_big_fil_post_rev_8_21_14_2_50_39_7</name>
    <dbReference type="NCBI Taxonomy" id="1974858"/>
    <lineage>
        <taxon>Bacteria</taxon>
        <taxon>Candidatus Roizmaniibacteriota</taxon>
    </lineage>
</organism>
<feature type="transmembrane region" description="Helical" evidence="1">
    <location>
        <begin position="30"/>
        <end position="53"/>
    </location>
</feature>
<keyword evidence="1" id="KW-0472">Membrane</keyword>
<comment type="caution">
    <text evidence="2">The sequence shown here is derived from an EMBL/GenBank/DDBJ whole genome shotgun (WGS) entry which is preliminary data.</text>
</comment>
<sequence length="72" mass="7881">FEKKKEKTISQIDLIDISIKNMLSKTTRTAITIGGMALGIGAIVFLVSIGYGLEKLVVSRVARLDEMKQIDA</sequence>